<evidence type="ECO:0000313" key="1">
    <source>
        <dbReference type="EMBL" id="MBA0618525.1"/>
    </source>
</evidence>
<accession>A0A7J8RXZ3</accession>
<proteinExistence type="predicted"/>
<gene>
    <name evidence="1" type="ORF">Godav_027855</name>
</gene>
<dbReference type="EMBL" id="JABFAC010000007">
    <property type="protein sequence ID" value="MBA0618525.1"/>
    <property type="molecule type" value="Genomic_DNA"/>
</dbReference>
<dbReference type="AlphaFoldDB" id="A0A7J8RXZ3"/>
<keyword evidence="2" id="KW-1185">Reference proteome</keyword>
<evidence type="ECO:0000313" key="2">
    <source>
        <dbReference type="Proteomes" id="UP000593561"/>
    </source>
</evidence>
<organism evidence="1 2">
    <name type="scientific">Gossypium davidsonii</name>
    <name type="common">Davidson's cotton</name>
    <name type="synonym">Gossypium klotzschianum subsp. davidsonii</name>
    <dbReference type="NCBI Taxonomy" id="34287"/>
    <lineage>
        <taxon>Eukaryota</taxon>
        <taxon>Viridiplantae</taxon>
        <taxon>Streptophyta</taxon>
        <taxon>Embryophyta</taxon>
        <taxon>Tracheophyta</taxon>
        <taxon>Spermatophyta</taxon>
        <taxon>Magnoliopsida</taxon>
        <taxon>eudicotyledons</taxon>
        <taxon>Gunneridae</taxon>
        <taxon>Pentapetalae</taxon>
        <taxon>rosids</taxon>
        <taxon>malvids</taxon>
        <taxon>Malvales</taxon>
        <taxon>Malvaceae</taxon>
        <taxon>Malvoideae</taxon>
        <taxon>Gossypium</taxon>
    </lineage>
</organism>
<evidence type="ECO:0008006" key="3">
    <source>
        <dbReference type="Google" id="ProtNLM"/>
    </source>
</evidence>
<comment type="caution">
    <text evidence="1">The sequence shown here is derived from an EMBL/GenBank/DDBJ whole genome shotgun (WGS) entry which is preliminary data.</text>
</comment>
<sequence length="140" mass="16353">MALMEKELAELSLDKEEVEGLQFAFEVTLQKPMYDLCLIGLLSHIKNTMVDVERVMIGTPWTFNNHLLLLHRLKEDDDPNLMPLVFSNFWVQVYELSTRFFSDHVAQQLGDFVGKFLENLLEHDTKQLNQGFRNFMCISV</sequence>
<dbReference type="Proteomes" id="UP000593561">
    <property type="component" value="Unassembled WGS sequence"/>
</dbReference>
<name>A0A7J8RXZ3_GOSDV</name>
<reference evidence="1 2" key="1">
    <citation type="journal article" date="2019" name="Genome Biol. Evol.">
        <title>Insights into the evolution of the New World diploid cottons (Gossypium, subgenus Houzingenia) based on genome sequencing.</title>
        <authorList>
            <person name="Grover C.E."/>
            <person name="Arick M.A. 2nd"/>
            <person name="Thrash A."/>
            <person name="Conover J.L."/>
            <person name="Sanders W.S."/>
            <person name="Peterson D.G."/>
            <person name="Frelichowski J.E."/>
            <person name="Scheffler J.A."/>
            <person name="Scheffler B.E."/>
            <person name="Wendel J.F."/>
        </authorList>
    </citation>
    <scope>NUCLEOTIDE SEQUENCE [LARGE SCALE GENOMIC DNA]</scope>
    <source>
        <strain evidence="1">27</strain>
        <tissue evidence="1">Leaf</tissue>
    </source>
</reference>
<protein>
    <recommendedName>
        <fullName evidence="3">DUF4283 domain-containing protein</fullName>
    </recommendedName>
</protein>